<keyword evidence="4" id="KW-0851">Voltage-gated channel</keyword>
<keyword evidence="8" id="KW-0407">Ion channel</keyword>
<dbReference type="InterPro" id="IPR000014">
    <property type="entry name" value="PAS"/>
</dbReference>
<proteinExistence type="predicted"/>
<feature type="region of interest" description="Disordered" evidence="10">
    <location>
        <begin position="161"/>
        <end position="193"/>
    </location>
</feature>
<evidence type="ECO:0000256" key="10">
    <source>
        <dbReference type="SAM" id="MobiDB-lite"/>
    </source>
</evidence>
<reference evidence="15" key="1">
    <citation type="submission" date="2016-06" db="UniProtKB">
        <authorList>
            <consortium name="WormBaseParasite"/>
        </authorList>
    </citation>
    <scope>IDENTIFICATION</scope>
</reference>
<dbReference type="WBParaSite" id="ECPE_0000206401-mRNA-1">
    <property type="protein sequence ID" value="ECPE_0000206401-mRNA-1"/>
    <property type="gene ID" value="ECPE_0000206401"/>
</dbReference>
<feature type="compositionally biased region" description="Polar residues" evidence="10">
    <location>
        <begin position="371"/>
        <end position="381"/>
    </location>
</feature>
<keyword evidence="6" id="KW-0406">Ion transport</keyword>
<dbReference type="GO" id="GO:0005886">
    <property type="term" value="C:plasma membrane"/>
    <property type="evidence" value="ECO:0007669"/>
    <property type="project" value="TreeGrafter"/>
</dbReference>
<dbReference type="Gene3D" id="3.30.450.20">
    <property type="entry name" value="PAS domain"/>
    <property type="match status" value="1"/>
</dbReference>
<organism evidence="15">
    <name type="scientific">Echinostoma caproni</name>
    <dbReference type="NCBI Taxonomy" id="27848"/>
    <lineage>
        <taxon>Eukaryota</taxon>
        <taxon>Metazoa</taxon>
        <taxon>Spiralia</taxon>
        <taxon>Lophotrochozoa</taxon>
        <taxon>Platyhelminthes</taxon>
        <taxon>Trematoda</taxon>
        <taxon>Digenea</taxon>
        <taxon>Plagiorchiida</taxon>
        <taxon>Echinostomata</taxon>
        <taxon>Echinostomatoidea</taxon>
        <taxon>Echinostomatidae</taxon>
        <taxon>Echinostoma</taxon>
    </lineage>
</organism>
<dbReference type="SUPFAM" id="SSF55785">
    <property type="entry name" value="PYP-like sensor domain (PAS domain)"/>
    <property type="match status" value="1"/>
</dbReference>
<evidence type="ECO:0000256" key="2">
    <source>
        <dbReference type="ARBA" id="ARBA00022448"/>
    </source>
</evidence>
<sequence>MAQHKGLTAPQNTFLNTIVARADGAYDAFVLGNAQPQHYPIVYCSDGFLVLTRYPRASVMSRSSVCHFLWGPKTSAKDRARILKAFRRRAELFLELVFYKRTGEPFLCDLNINPIKNEKGCVVLFLCNFIGVSSSRGRKRPSINTALSYGQLNHLHLREPPIAQSRPGSRSSLPNNAIAMEEPGTGSKCDSSKAMIRYRTRKSDDYLRRSYTDLTKLIHQNHLSGQGESQDTSELEQNKYADEHSVLPNHRVMLANSVRSSSSDRTANIEPDYSGLSYSFTANQSSELNALGGEPGVYSMPARMRLRLDPSTREKYPVSSETVPVPAGSLDLNEPFNVTQGKLPVPEYSNVKISQLSSASSASNLPDKPYSPQSSQSLLRQNTVGSHQLITGIGEAIGLRAHEKHDVMSGKQHAASRFQHQPWSFNGTFDCTGGSVRYDDDMHEVQTDFSNERPLFNGNGHKTHSGKGLSIDLVCEPETEDLQNMGKCCPISVNHIVRNIPDVHHDPDAVFSFESWYKCYEDIFTGEHGSYDEAPRICLLLCQLDPTEHNRYSNYILPAEPRTLKFPDTSKPLKKIIGQTVPLFNIRSSGIDVEASPNIQSYKSCGVVRSPPRGNVESFPVQNKGSTMIRFLSGLLQAFRLLSSNRATGLTKERRRTSTGRCHFTKSPGQRVTESNDNTTMKSMCTRSPGRMGKHQSSRNFTLGSVTASSVCEPPYSPASSSPSTSSSNSSTSSSLSTKTSSDVDEPDPSNYSFKRRKSFAILHNIPLRKQKKRNTEKLNQVIAYI</sequence>
<feature type="compositionally biased region" description="Polar residues" evidence="10">
    <location>
        <begin position="667"/>
        <end position="686"/>
    </location>
</feature>
<dbReference type="GO" id="GO:0005249">
    <property type="term" value="F:voltage-gated potassium channel activity"/>
    <property type="evidence" value="ECO:0007669"/>
    <property type="project" value="TreeGrafter"/>
</dbReference>
<keyword evidence="2" id="KW-0813">Transport</keyword>
<feature type="compositionally biased region" description="Polar residues" evidence="10">
    <location>
        <begin position="166"/>
        <end position="175"/>
    </location>
</feature>
<evidence type="ECO:0000256" key="6">
    <source>
        <dbReference type="ARBA" id="ARBA00023065"/>
    </source>
</evidence>
<evidence type="ECO:0000256" key="7">
    <source>
        <dbReference type="ARBA" id="ARBA00023136"/>
    </source>
</evidence>
<evidence type="ECO:0000256" key="3">
    <source>
        <dbReference type="ARBA" id="ARBA00022692"/>
    </source>
</evidence>
<evidence type="ECO:0000313" key="15">
    <source>
        <dbReference type="WBParaSite" id="ECPE_0000206401-mRNA-1"/>
    </source>
</evidence>
<evidence type="ECO:0000256" key="4">
    <source>
        <dbReference type="ARBA" id="ARBA00022882"/>
    </source>
</evidence>
<evidence type="ECO:0000256" key="5">
    <source>
        <dbReference type="ARBA" id="ARBA00022989"/>
    </source>
</evidence>
<dbReference type="InterPro" id="IPR050818">
    <property type="entry name" value="KCNH_animal-type"/>
</dbReference>
<feature type="region of interest" description="Disordered" evidence="10">
    <location>
        <begin position="712"/>
        <end position="755"/>
    </location>
</feature>
<dbReference type="Pfam" id="PF23309">
    <property type="entry name" value="DUF7083"/>
    <property type="match status" value="1"/>
</dbReference>
<evidence type="ECO:0000259" key="11">
    <source>
        <dbReference type="Pfam" id="PF13426"/>
    </source>
</evidence>
<keyword evidence="5" id="KW-1133">Transmembrane helix</keyword>
<dbReference type="InterPro" id="IPR035965">
    <property type="entry name" value="PAS-like_dom_sf"/>
</dbReference>
<feature type="region of interest" description="Disordered" evidence="10">
    <location>
        <begin position="650"/>
        <end position="698"/>
    </location>
</feature>
<dbReference type="Proteomes" id="UP000272942">
    <property type="component" value="Unassembled WGS sequence"/>
</dbReference>
<dbReference type="Pfam" id="PF13426">
    <property type="entry name" value="PAS_9"/>
    <property type="match status" value="1"/>
</dbReference>
<feature type="region of interest" description="Disordered" evidence="10">
    <location>
        <begin position="359"/>
        <end position="381"/>
    </location>
</feature>
<dbReference type="GO" id="GO:0042391">
    <property type="term" value="P:regulation of membrane potential"/>
    <property type="evidence" value="ECO:0007669"/>
    <property type="project" value="TreeGrafter"/>
</dbReference>
<evidence type="ECO:0000256" key="8">
    <source>
        <dbReference type="ARBA" id="ARBA00023303"/>
    </source>
</evidence>
<name>A0A183A529_9TREM</name>
<dbReference type="InterPro" id="IPR055510">
    <property type="entry name" value="DUF7083"/>
</dbReference>
<evidence type="ECO:0000313" key="13">
    <source>
        <dbReference type="EMBL" id="VDP65310.1"/>
    </source>
</evidence>
<evidence type="ECO:0000259" key="12">
    <source>
        <dbReference type="Pfam" id="PF23309"/>
    </source>
</evidence>
<evidence type="ECO:0000313" key="14">
    <source>
        <dbReference type="Proteomes" id="UP000272942"/>
    </source>
</evidence>
<dbReference type="AlphaFoldDB" id="A0A183A529"/>
<evidence type="ECO:0000256" key="9">
    <source>
        <dbReference type="ARBA" id="ARBA00034430"/>
    </source>
</evidence>
<gene>
    <name evidence="13" type="ORF">ECPE_LOCUS2064</name>
</gene>
<protein>
    <submittedName>
        <fullName evidence="15">PAS domain-containing protein</fullName>
    </submittedName>
</protein>
<comment type="catalytic activity">
    <reaction evidence="9">
        <text>K(+)(in) = K(+)(out)</text>
        <dbReference type="Rhea" id="RHEA:29463"/>
        <dbReference type="ChEBI" id="CHEBI:29103"/>
    </reaction>
</comment>
<feature type="domain" description="DUF7083" evidence="12">
    <location>
        <begin position="493"/>
        <end position="579"/>
    </location>
</feature>
<reference evidence="13 14" key="2">
    <citation type="submission" date="2018-11" db="EMBL/GenBank/DDBJ databases">
        <authorList>
            <consortium name="Pathogen Informatics"/>
        </authorList>
    </citation>
    <scope>NUCLEOTIDE SEQUENCE [LARGE SCALE GENOMIC DNA]</scope>
    <source>
        <strain evidence="13 14">Egypt</strain>
    </source>
</reference>
<dbReference type="PANTHER" id="PTHR10217">
    <property type="entry name" value="VOLTAGE AND LIGAND GATED POTASSIUM CHANNEL"/>
    <property type="match status" value="1"/>
</dbReference>
<feature type="domain" description="PAS" evidence="11">
    <location>
        <begin position="29"/>
        <end position="129"/>
    </location>
</feature>
<dbReference type="PANTHER" id="PTHR10217:SF435">
    <property type="entry name" value="POTASSIUM VOLTAGE-GATED CHANNEL PROTEIN EAG"/>
    <property type="match status" value="1"/>
</dbReference>
<dbReference type="GO" id="GO:0034702">
    <property type="term" value="C:monoatomic ion channel complex"/>
    <property type="evidence" value="ECO:0007669"/>
    <property type="project" value="UniProtKB-KW"/>
</dbReference>
<evidence type="ECO:0000256" key="1">
    <source>
        <dbReference type="ARBA" id="ARBA00004141"/>
    </source>
</evidence>
<keyword evidence="7" id="KW-0472">Membrane</keyword>
<dbReference type="FunFam" id="3.30.450.20:FF:000001">
    <property type="entry name" value="Potassium voltage-gated channel subfamily H member 7"/>
    <property type="match status" value="1"/>
</dbReference>
<comment type="subcellular location">
    <subcellularLocation>
        <location evidence="1">Membrane</location>
        <topology evidence="1">Multi-pass membrane protein</topology>
    </subcellularLocation>
</comment>
<dbReference type="OrthoDB" id="447251at2759"/>
<accession>A0A183A529</accession>
<feature type="compositionally biased region" description="Low complexity" evidence="10">
    <location>
        <begin position="718"/>
        <end position="741"/>
    </location>
</feature>
<dbReference type="EMBL" id="UZAN01039397">
    <property type="protein sequence ID" value="VDP65310.1"/>
    <property type="molecule type" value="Genomic_DNA"/>
</dbReference>
<keyword evidence="14" id="KW-1185">Reference proteome</keyword>
<keyword evidence="3" id="KW-0812">Transmembrane</keyword>